<evidence type="ECO:0000256" key="1">
    <source>
        <dbReference type="ARBA" id="ARBA00023015"/>
    </source>
</evidence>
<accession>A0A290HGR6</accession>
<dbReference type="Pfam" id="PF12833">
    <property type="entry name" value="HTH_18"/>
    <property type="match status" value="1"/>
</dbReference>
<reference evidence="5" key="1">
    <citation type="submission" date="2017-09" db="EMBL/GenBank/DDBJ databases">
        <title>The complete genome of Sulfurospirillum sp. JPD-1.</title>
        <authorList>
            <person name="Goris T."/>
        </authorList>
    </citation>
    <scope>NUCLEOTIDE SEQUENCE [LARGE SCALE GENOMIC DNA]</scope>
    <source>
        <strain evidence="5">JPD-1</strain>
    </source>
</reference>
<dbReference type="SMART" id="SM00342">
    <property type="entry name" value="HTH_ARAC"/>
    <property type="match status" value="1"/>
</dbReference>
<evidence type="ECO:0000313" key="4">
    <source>
        <dbReference type="EMBL" id="ATB70411.1"/>
    </source>
</evidence>
<dbReference type="Pfam" id="PF06719">
    <property type="entry name" value="AraC_N"/>
    <property type="match status" value="1"/>
</dbReference>
<dbReference type="KEGG" id="sulj:SJPD1_2315"/>
<dbReference type="PROSITE" id="PS01124">
    <property type="entry name" value="HTH_ARAC_FAMILY_2"/>
    <property type="match status" value="1"/>
</dbReference>
<protein>
    <submittedName>
        <fullName evidence="4">HTH-type transcriptional regulator</fullName>
    </submittedName>
</protein>
<keyword evidence="1" id="KW-0805">Transcription regulation</keyword>
<dbReference type="OrthoDB" id="9802263at2"/>
<dbReference type="PANTHER" id="PTHR43436">
    <property type="entry name" value="ARAC-FAMILY TRANSCRIPTIONAL REGULATOR"/>
    <property type="match status" value="1"/>
</dbReference>
<evidence type="ECO:0000256" key="2">
    <source>
        <dbReference type="ARBA" id="ARBA00023163"/>
    </source>
</evidence>
<dbReference type="GO" id="GO:0003700">
    <property type="term" value="F:DNA-binding transcription factor activity"/>
    <property type="evidence" value="ECO:0007669"/>
    <property type="project" value="InterPro"/>
</dbReference>
<proteinExistence type="predicted"/>
<dbReference type="InterPro" id="IPR009594">
    <property type="entry name" value="Tscrpt_reg_HTH_AraC_N"/>
</dbReference>
<dbReference type="SUPFAM" id="SSF46689">
    <property type="entry name" value="Homeodomain-like"/>
    <property type="match status" value="2"/>
</dbReference>
<dbReference type="RefSeq" id="WP_096047290.1">
    <property type="nucleotide sequence ID" value="NZ_CP023275.1"/>
</dbReference>
<keyword evidence="2" id="KW-0804">Transcription</keyword>
<sequence length="305" mass="34722">MDLSSKRYKEELIQIILAKRDEEGAMKTAIPSLSFYTTTTNTECIPAIYEPSLCLVLQGAKILLLGGTYYRYDASGYLLSSTHMPTRVRITEASTEHPFISLKLTFTMEDIFEVMKETEPKTMCVAMRTPERGLCFGENNMPLLDPLIRLVRLLETPQNIKFMAPLIMKELLYIVMSDKGGEFLRKYLMDGSSTQQVVKVISKIKNDFAENINIKDLAKTFAMSESSLYHNFKKVTLMSPLQFQKTLRLEEARRMLLTQGLDASDVAFAVGYESPSQFSREYVRMFGLPPKTYAKTVHHDAENIA</sequence>
<dbReference type="PANTHER" id="PTHR43436:SF1">
    <property type="entry name" value="TRANSCRIPTIONAL REGULATORY PROTEIN"/>
    <property type="match status" value="1"/>
</dbReference>
<gene>
    <name evidence="4" type="ORF">SJPD1_2315</name>
</gene>
<evidence type="ECO:0000259" key="3">
    <source>
        <dbReference type="PROSITE" id="PS01124"/>
    </source>
</evidence>
<dbReference type="EMBL" id="CP023275">
    <property type="protein sequence ID" value="ATB70411.1"/>
    <property type="molecule type" value="Genomic_DNA"/>
</dbReference>
<dbReference type="Gene3D" id="1.10.10.60">
    <property type="entry name" value="Homeodomain-like"/>
    <property type="match status" value="1"/>
</dbReference>
<dbReference type="InterPro" id="IPR009057">
    <property type="entry name" value="Homeodomain-like_sf"/>
</dbReference>
<dbReference type="GO" id="GO:0043565">
    <property type="term" value="F:sequence-specific DNA binding"/>
    <property type="evidence" value="ECO:0007669"/>
    <property type="project" value="InterPro"/>
</dbReference>
<evidence type="ECO:0000313" key="5">
    <source>
        <dbReference type="Proteomes" id="UP000217349"/>
    </source>
</evidence>
<dbReference type="InterPro" id="IPR018060">
    <property type="entry name" value="HTH_AraC"/>
</dbReference>
<name>A0A290HGR6_9BACT</name>
<organism evidence="4 5">
    <name type="scientific">Sulfurospirillum diekertiae</name>
    <dbReference type="NCBI Taxonomy" id="1854492"/>
    <lineage>
        <taxon>Bacteria</taxon>
        <taxon>Pseudomonadati</taxon>
        <taxon>Campylobacterota</taxon>
        <taxon>Epsilonproteobacteria</taxon>
        <taxon>Campylobacterales</taxon>
        <taxon>Sulfurospirillaceae</taxon>
        <taxon>Sulfurospirillum</taxon>
    </lineage>
</organism>
<feature type="domain" description="HTH araC/xylS-type" evidence="3">
    <location>
        <begin position="198"/>
        <end position="296"/>
    </location>
</feature>
<dbReference type="Proteomes" id="UP000217349">
    <property type="component" value="Chromosome"/>
</dbReference>
<dbReference type="AlphaFoldDB" id="A0A290HGR6"/>